<evidence type="ECO:0000313" key="6">
    <source>
        <dbReference type="EMBL" id="CAG8735259.1"/>
    </source>
</evidence>
<name>A0A9N9IHQ4_9GLOM</name>
<gene>
    <name evidence="6" type="ORF">AMORRO_LOCUS14329</name>
</gene>
<dbReference type="GO" id="GO:0016281">
    <property type="term" value="C:eukaryotic translation initiation factor 4F complex"/>
    <property type="evidence" value="ECO:0007669"/>
    <property type="project" value="TreeGrafter"/>
</dbReference>
<dbReference type="Proteomes" id="UP000789342">
    <property type="component" value="Unassembled WGS sequence"/>
</dbReference>
<dbReference type="Gene3D" id="1.25.40.180">
    <property type="match status" value="2"/>
</dbReference>
<dbReference type="AlphaFoldDB" id="A0A9N9IHQ4"/>
<comment type="similarity">
    <text evidence="1">Belongs to the eukaryotic initiation factor 4G family.</text>
</comment>
<dbReference type="PANTHER" id="PTHR23253">
    <property type="entry name" value="EUKARYOTIC TRANSLATION INITIATION FACTOR 4 GAMMA"/>
    <property type="match status" value="1"/>
</dbReference>
<dbReference type="GO" id="GO:0003743">
    <property type="term" value="F:translation initiation factor activity"/>
    <property type="evidence" value="ECO:0007669"/>
    <property type="project" value="UniProtKB-KW"/>
</dbReference>
<dbReference type="OrthoDB" id="514777at2759"/>
<dbReference type="PROSITE" id="PS51366">
    <property type="entry name" value="MI"/>
    <property type="match status" value="1"/>
</dbReference>
<feature type="compositionally biased region" description="Polar residues" evidence="4">
    <location>
        <begin position="196"/>
        <end position="208"/>
    </location>
</feature>
<feature type="domain" description="MI" evidence="5">
    <location>
        <begin position="267"/>
        <end position="388"/>
    </location>
</feature>
<feature type="compositionally biased region" description="Low complexity" evidence="4">
    <location>
        <begin position="251"/>
        <end position="265"/>
    </location>
</feature>
<feature type="compositionally biased region" description="Polar residues" evidence="4">
    <location>
        <begin position="241"/>
        <end position="250"/>
    </location>
</feature>
<sequence>NGNPEEEEMESLCKLLTTVGRQLDHIKAKSHMDQYFNRMNDMSKNDALNSRIKFMLMDVIELRKNEWVPRRDNNAPKTIAEIHEDAAKQKEEAEYMRRTTSSGGRGMPKMADQMSRTGSGRRDKGSGPHGSGGQQTDGWSTVSSSASRKTGDLSKFGSVRNKVSGSVNLTPGGGAFPKWKTENKDRDDKTSGMARANSTSNTYSVLTHTDTETRKPSEGPFESQKSSSMERKKLQLMPPSKTISDENNAPKSIMTKSSSASSMSEETARKKIDNMIEEYFNVLDIGEVIYCINDLPKEYHSMAITEIANKVLEKKQEDVYKVTELFKTFVTKSVITKPIFMKGFSSTVEFLVDIGADAPKSYAFTGQLFYGSSIELKEVAELLKPLLEVDDDKGIEKVVSGYLDAWKKVSDEQAIMQKVKETGFDFKSIFSKKSISDINKFFDDH</sequence>
<dbReference type="PANTHER" id="PTHR23253:SF9">
    <property type="entry name" value="EUKARYOTIC TRANSLATION INITIATION FACTOR 4 GAMMA 2"/>
    <property type="match status" value="1"/>
</dbReference>
<evidence type="ECO:0000256" key="2">
    <source>
        <dbReference type="ARBA" id="ARBA00022540"/>
    </source>
</evidence>
<feature type="region of interest" description="Disordered" evidence="4">
    <location>
        <begin position="84"/>
        <end position="265"/>
    </location>
</feature>
<evidence type="ECO:0000256" key="3">
    <source>
        <dbReference type="ARBA" id="ARBA00022917"/>
    </source>
</evidence>
<proteinExistence type="inferred from homology"/>
<feature type="compositionally biased region" description="Basic and acidic residues" evidence="4">
    <location>
        <begin position="84"/>
        <end position="97"/>
    </location>
</feature>
<accession>A0A9N9IHQ4</accession>
<feature type="compositionally biased region" description="Polar residues" evidence="4">
    <location>
        <begin position="136"/>
        <end position="148"/>
    </location>
</feature>
<evidence type="ECO:0000259" key="5">
    <source>
        <dbReference type="PROSITE" id="PS51366"/>
    </source>
</evidence>
<evidence type="ECO:0000313" key="7">
    <source>
        <dbReference type="Proteomes" id="UP000789342"/>
    </source>
</evidence>
<dbReference type="Pfam" id="PF02854">
    <property type="entry name" value="MIF4G"/>
    <property type="match status" value="1"/>
</dbReference>
<protein>
    <submittedName>
        <fullName evidence="6">17015_t:CDS:1</fullName>
    </submittedName>
</protein>
<dbReference type="InterPro" id="IPR016024">
    <property type="entry name" value="ARM-type_fold"/>
</dbReference>
<organism evidence="6 7">
    <name type="scientific">Acaulospora morrowiae</name>
    <dbReference type="NCBI Taxonomy" id="94023"/>
    <lineage>
        <taxon>Eukaryota</taxon>
        <taxon>Fungi</taxon>
        <taxon>Fungi incertae sedis</taxon>
        <taxon>Mucoromycota</taxon>
        <taxon>Glomeromycotina</taxon>
        <taxon>Glomeromycetes</taxon>
        <taxon>Diversisporales</taxon>
        <taxon>Acaulosporaceae</taxon>
        <taxon>Acaulospora</taxon>
    </lineage>
</organism>
<comment type="caution">
    <text evidence="6">The sequence shown here is derived from an EMBL/GenBank/DDBJ whole genome shotgun (WGS) entry which is preliminary data.</text>
</comment>
<evidence type="ECO:0000256" key="1">
    <source>
        <dbReference type="ARBA" id="ARBA00005775"/>
    </source>
</evidence>
<dbReference type="Pfam" id="PF02847">
    <property type="entry name" value="MA3"/>
    <property type="match status" value="1"/>
</dbReference>
<reference evidence="6" key="1">
    <citation type="submission" date="2021-06" db="EMBL/GenBank/DDBJ databases">
        <authorList>
            <person name="Kallberg Y."/>
            <person name="Tangrot J."/>
            <person name="Rosling A."/>
        </authorList>
    </citation>
    <scope>NUCLEOTIDE SEQUENCE</scope>
    <source>
        <strain evidence="6">CL551</strain>
    </source>
</reference>
<dbReference type="SUPFAM" id="SSF48371">
    <property type="entry name" value="ARM repeat"/>
    <property type="match status" value="2"/>
</dbReference>
<dbReference type="InterPro" id="IPR003890">
    <property type="entry name" value="MIF4G-like_typ-3"/>
</dbReference>
<keyword evidence="2" id="KW-0396">Initiation factor</keyword>
<evidence type="ECO:0000256" key="4">
    <source>
        <dbReference type="SAM" id="MobiDB-lite"/>
    </source>
</evidence>
<feature type="compositionally biased region" description="Basic and acidic residues" evidence="4">
    <location>
        <begin position="179"/>
        <end position="190"/>
    </location>
</feature>
<dbReference type="EMBL" id="CAJVPV010027923">
    <property type="protein sequence ID" value="CAG8735259.1"/>
    <property type="molecule type" value="Genomic_DNA"/>
</dbReference>
<feature type="non-terminal residue" evidence="6">
    <location>
        <position position="1"/>
    </location>
</feature>
<dbReference type="GO" id="GO:0003729">
    <property type="term" value="F:mRNA binding"/>
    <property type="evidence" value="ECO:0007669"/>
    <property type="project" value="TreeGrafter"/>
</dbReference>
<keyword evidence="7" id="KW-1185">Reference proteome</keyword>
<feature type="non-terminal residue" evidence="6">
    <location>
        <position position="445"/>
    </location>
</feature>
<dbReference type="InterPro" id="IPR003891">
    <property type="entry name" value="Initiation_fac_eIF4g_MI"/>
</dbReference>
<keyword evidence="3" id="KW-0648">Protein biosynthesis</keyword>